<keyword evidence="5" id="KW-1185">Reference proteome</keyword>
<accession>A0A8J4E3G8</accession>
<feature type="domain" description="Glycosyltransferase subfamily 4-like N-terminal" evidence="3">
    <location>
        <begin position="51"/>
        <end position="162"/>
    </location>
</feature>
<dbReference type="CDD" id="cd03801">
    <property type="entry name" value="GT4_PimA-like"/>
    <property type="match status" value="1"/>
</dbReference>
<dbReference type="EMBL" id="BOPG01000049">
    <property type="protein sequence ID" value="GIJ60039.1"/>
    <property type="molecule type" value="Genomic_DNA"/>
</dbReference>
<organism evidence="4 5">
    <name type="scientific">Virgisporangium aurantiacum</name>
    <dbReference type="NCBI Taxonomy" id="175570"/>
    <lineage>
        <taxon>Bacteria</taxon>
        <taxon>Bacillati</taxon>
        <taxon>Actinomycetota</taxon>
        <taxon>Actinomycetes</taxon>
        <taxon>Micromonosporales</taxon>
        <taxon>Micromonosporaceae</taxon>
        <taxon>Virgisporangium</taxon>
    </lineage>
</organism>
<dbReference type="Gene3D" id="3.40.50.2000">
    <property type="entry name" value="Glycogen Phosphorylase B"/>
    <property type="match status" value="4"/>
</dbReference>
<evidence type="ECO:0000259" key="3">
    <source>
        <dbReference type="Pfam" id="PF13439"/>
    </source>
</evidence>
<comment type="caution">
    <text evidence="4">The sequence shown here is derived from an EMBL/GenBank/DDBJ whole genome shotgun (WGS) entry which is preliminary data.</text>
</comment>
<dbReference type="AlphaFoldDB" id="A0A8J4E3G8"/>
<protein>
    <recommendedName>
        <fullName evidence="3">Glycosyltransferase subfamily 4-like N-terminal domain-containing protein</fullName>
    </recommendedName>
</protein>
<evidence type="ECO:0000256" key="1">
    <source>
        <dbReference type="ARBA" id="ARBA00022676"/>
    </source>
</evidence>
<keyword evidence="1" id="KW-0328">Glycosyltransferase</keyword>
<dbReference type="RefSeq" id="WP_204003737.1">
    <property type="nucleotide sequence ID" value="NZ_BOPG01000049.1"/>
</dbReference>
<evidence type="ECO:0000313" key="4">
    <source>
        <dbReference type="EMBL" id="GIJ60039.1"/>
    </source>
</evidence>
<name>A0A8J4E3G8_9ACTN</name>
<gene>
    <name evidence="4" type="ORF">Vau01_075550</name>
</gene>
<evidence type="ECO:0000313" key="5">
    <source>
        <dbReference type="Proteomes" id="UP000612585"/>
    </source>
</evidence>
<sequence>MTDEAGTATAGERSAGLPGTGLRVLHVTNMWPVDGSFRGIFVREQVDALRAAGVDVEVEVVAQARGRRDYLLAAPRIRRLVRDGGYDLVHVHHGMTALATRFAGPVPRVLNLYGHDINWHWQRWITRLGWGGVADKVYVSRRMAVAAGDPDGEVIPNGVDFDLFTPIDRAGARAGLRIAPDEKVILFGGVPENWVKGHDVFTDVLNALTARGMPVRELVLAAPGQSRADVAPKFAAADLLLFTSRRGYEGSPTVVKEASVIGLPVVTTDVGDVADVLAGVTPSAVAPWGTTRDELVDGLTQRAFEVLTDGRRSNGREVNAWLDWAVIARQVIAHYRRVLTSSR</sequence>
<keyword evidence="2" id="KW-0808">Transferase</keyword>
<dbReference type="SUPFAM" id="SSF53756">
    <property type="entry name" value="UDP-Glycosyltransferase/glycogen phosphorylase"/>
    <property type="match status" value="1"/>
</dbReference>
<proteinExistence type="predicted"/>
<dbReference type="Proteomes" id="UP000612585">
    <property type="component" value="Unassembled WGS sequence"/>
</dbReference>
<evidence type="ECO:0000256" key="2">
    <source>
        <dbReference type="ARBA" id="ARBA00022679"/>
    </source>
</evidence>
<reference evidence="4" key="1">
    <citation type="submission" date="2021-01" db="EMBL/GenBank/DDBJ databases">
        <title>Whole genome shotgun sequence of Virgisporangium aurantiacum NBRC 16421.</title>
        <authorList>
            <person name="Komaki H."/>
            <person name="Tamura T."/>
        </authorList>
    </citation>
    <scope>NUCLEOTIDE SEQUENCE</scope>
    <source>
        <strain evidence="4">NBRC 16421</strain>
    </source>
</reference>
<dbReference type="PANTHER" id="PTHR12526">
    <property type="entry name" value="GLYCOSYLTRANSFERASE"/>
    <property type="match status" value="1"/>
</dbReference>
<dbReference type="Pfam" id="PF13439">
    <property type="entry name" value="Glyco_transf_4"/>
    <property type="match status" value="1"/>
</dbReference>
<dbReference type="GO" id="GO:0016757">
    <property type="term" value="F:glycosyltransferase activity"/>
    <property type="evidence" value="ECO:0007669"/>
    <property type="project" value="UniProtKB-KW"/>
</dbReference>
<dbReference type="PANTHER" id="PTHR12526:SF636">
    <property type="entry name" value="BLL3647 PROTEIN"/>
    <property type="match status" value="1"/>
</dbReference>
<dbReference type="InterPro" id="IPR028098">
    <property type="entry name" value="Glyco_trans_4-like_N"/>
</dbReference>
<dbReference type="Pfam" id="PF13692">
    <property type="entry name" value="Glyco_trans_1_4"/>
    <property type="match status" value="1"/>
</dbReference>